<protein>
    <recommendedName>
        <fullName evidence="7">Radical SAM core domain-containing protein</fullName>
    </recommendedName>
</protein>
<dbReference type="PANTHER" id="PTHR43409:SF7">
    <property type="entry name" value="BLL1977 PROTEIN"/>
    <property type="match status" value="1"/>
</dbReference>
<gene>
    <name evidence="6" type="ORF">S12H4_14601</name>
</gene>
<evidence type="ECO:0000256" key="5">
    <source>
        <dbReference type="ARBA" id="ARBA00023014"/>
    </source>
</evidence>
<evidence type="ECO:0000256" key="2">
    <source>
        <dbReference type="ARBA" id="ARBA00022691"/>
    </source>
</evidence>
<sequence>MSNRQISNAIEQVKNIGIRVTTYNMVGIPGETKNDVLKTLRFNAELEVDIARFFTLYPYQGTPIRDLCIEQELLDPASAATLATAYGDNGLGRASSVMG</sequence>
<dbReference type="InterPro" id="IPR058240">
    <property type="entry name" value="rSAM_sf"/>
</dbReference>
<feature type="non-terminal residue" evidence="6">
    <location>
        <position position="99"/>
    </location>
</feature>
<evidence type="ECO:0000256" key="1">
    <source>
        <dbReference type="ARBA" id="ARBA00001966"/>
    </source>
</evidence>
<keyword evidence="2" id="KW-0949">S-adenosyl-L-methionine</keyword>
<dbReference type="GO" id="GO:0046872">
    <property type="term" value="F:metal ion binding"/>
    <property type="evidence" value="ECO:0007669"/>
    <property type="project" value="UniProtKB-KW"/>
</dbReference>
<evidence type="ECO:0008006" key="7">
    <source>
        <dbReference type="Google" id="ProtNLM"/>
    </source>
</evidence>
<dbReference type="Gene3D" id="3.30.750.200">
    <property type="match status" value="1"/>
</dbReference>
<dbReference type="PANTHER" id="PTHR43409">
    <property type="entry name" value="ANAEROBIC MAGNESIUM-PROTOPORPHYRIN IX MONOMETHYL ESTER CYCLASE-RELATED"/>
    <property type="match status" value="1"/>
</dbReference>
<evidence type="ECO:0000313" key="6">
    <source>
        <dbReference type="EMBL" id="GAI83107.1"/>
    </source>
</evidence>
<keyword evidence="4" id="KW-0408">Iron</keyword>
<evidence type="ECO:0000256" key="3">
    <source>
        <dbReference type="ARBA" id="ARBA00022723"/>
    </source>
</evidence>
<keyword evidence="3" id="KW-0479">Metal-binding</keyword>
<dbReference type="GO" id="GO:0005829">
    <property type="term" value="C:cytosol"/>
    <property type="evidence" value="ECO:0007669"/>
    <property type="project" value="TreeGrafter"/>
</dbReference>
<keyword evidence="5" id="KW-0411">Iron-sulfur</keyword>
<reference evidence="6" key="1">
    <citation type="journal article" date="2014" name="Front. Microbiol.">
        <title>High frequency of phylogenetically diverse reductive dehalogenase-homologous genes in deep subseafloor sedimentary metagenomes.</title>
        <authorList>
            <person name="Kawai M."/>
            <person name="Futagami T."/>
            <person name="Toyoda A."/>
            <person name="Takaki Y."/>
            <person name="Nishi S."/>
            <person name="Hori S."/>
            <person name="Arai W."/>
            <person name="Tsubouchi T."/>
            <person name="Morono Y."/>
            <person name="Uchiyama I."/>
            <person name="Ito T."/>
            <person name="Fujiyama A."/>
            <person name="Inagaki F."/>
            <person name="Takami H."/>
        </authorList>
    </citation>
    <scope>NUCLEOTIDE SEQUENCE</scope>
    <source>
        <strain evidence="6">Expedition CK06-06</strain>
    </source>
</reference>
<dbReference type="InterPro" id="IPR051198">
    <property type="entry name" value="BchE-like"/>
</dbReference>
<dbReference type="EMBL" id="BARW01006966">
    <property type="protein sequence ID" value="GAI83107.1"/>
    <property type="molecule type" value="Genomic_DNA"/>
</dbReference>
<name>X1RQW8_9ZZZZ</name>
<evidence type="ECO:0000256" key="4">
    <source>
        <dbReference type="ARBA" id="ARBA00023004"/>
    </source>
</evidence>
<dbReference type="GO" id="GO:0051536">
    <property type="term" value="F:iron-sulfur cluster binding"/>
    <property type="evidence" value="ECO:0007669"/>
    <property type="project" value="UniProtKB-KW"/>
</dbReference>
<organism evidence="6">
    <name type="scientific">marine sediment metagenome</name>
    <dbReference type="NCBI Taxonomy" id="412755"/>
    <lineage>
        <taxon>unclassified sequences</taxon>
        <taxon>metagenomes</taxon>
        <taxon>ecological metagenomes</taxon>
    </lineage>
</organism>
<comment type="cofactor">
    <cofactor evidence="1">
        <name>[4Fe-4S] cluster</name>
        <dbReference type="ChEBI" id="CHEBI:49883"/>
    </cofactor>
</comment>
<dbReference type="AlphaFoldDB" id="X1RQW8"/>
<accession>X1RQW8</accession>
<proteinExistence type="predicted"/>
<dbReference type="SUPFAM" id="SSF102114">
    <property type="entry name" value="Radical SAM enzymes"/>
    <property type="match status" value="1"/>
</dbReference>
<comment type="caution">
    <text evidence="6">The sequence shown here is derived from an EMBL/GenBank/DDBJ whole genome shotgun (WGS) entry which is preliminary data.</text>
</comment>